<comment type="caution">
    <text evidence="2">The sequence shown here is derived from an EMBL/GenBank/DDBJ whole genome shotgun (WGS) entry which is preliminary data.</text>
</comment>
<gene>
    <name evidence="2" type="ORF">MOX91_02690</name>
</gene>
<dbReference type="CDD" id="cd02440">
    <property type="entry name" value="AdoMet_MTases"/>
    <property type="match status" value="1"/>
</dbReference>
<dbReference type="InterPro" id="IPR029063">
    <property type="entry name" value="SAM-dependent_MTases_sf"/>
</dbReference>
<evidence type="ECO:0000259" key="1">
    <source>
        <dbReference type="Pfam" id="PF13649"/>
    </source>
</evidence>
<feature type="domain" description="Methyltransferase" evidence="1">
    <location>
        <begin position="50"/>
        <end position="142"/>
    </location>
</feature>
<evidence type="ECO:0000313" key="3">
    <source>
        <dbReference type="Proteomes" id="UP001275932"/>
    </source>
</evidence>
<dbReference type="Pfam" id="PF13649">
    <property type="entry name" value="Methyltransf_25"/>
    <property type="match status" value="1"/>
</dbReference>
<organism evidence="2 3">
    <name type="scientific">Intestinicryptomonas porci</name>
    <dbReference type="NCBI Taxonomy" id="2926320"/>
    <lineage>
        <taxon>Bacteria</taxon>
        <taxon>Pseudomonadati</taxon>
        <taxon>Verrucomicrobiota</taxon>
        <taxon>Opitutia</taxon>
        <taxon>Opitutales</taxon>
        <taxon>Intestinicryptomonaceae</taxon>
        <taxon>Intestinicryptomonas</taxon>
    </lineage>
</organism>
<dbReference type="Proteomes" id="UP001275932">
    <property type="component" value="Unassembled WGS sequence"/>
</dbReference>
<dbReference type="Gene3D" id="3.40.50.150">
    <property type="entry name" value="Vaccinia Virus protein VP39"/>
    <property type="match status" value="1"/>
</dbReference>
<proteinExistence type="predicted"/>
<keyword evidence="2" id="KW-0808">Transferase</keyword>
<reference evidence="2 3" key="1">
    <citation type="submission" date="2022-03" db="EMBL/GenBank/DDBJ databases">
        <title>Novel taxa within the pig intestine.</title>
        <authorList>
            <person name="Wylensek D."/>
            <person name="Bishof K."/>
            <person name="Afrizal A."/>
            <person name="Clavel T."/>
        </authorList>
    </citation>
    <scope>NUCLEOTIDE SEQUENCE [LARGE SCALE GENOMIC DNA]</scope>
    <source>
        <strain evidence="2 3">CLA-KB-P66</strain>
    </source>
</reference>
<dbReference type="GO" id="GO:0032259">
    <property type="term" value="P:methylation"/>
    <property type="evidence" value="ECO:0007669"/>
    <property type="project" value="UniProtKB-KW"/>
</dbReference>
<evidence type="ECO:0000313" key="2">
    <source>
        <dbReference type="EMBL" id="MDX8415088.1"/>
    </source>
</evidence>
<keyword evidence="3" id="KW-1185">Reference proteome</keyword>
<accession>A0ABU4WFP7</accession>
<protein>
    <submittedName>
        <fullName evidence="2">Methyltransferase domain-containing protein</fullName>
    </submittedName>
</protein>
<keyword evidence="2" id="KW-0489">Methyltransferase</keyword>
<sequence length="189" mass="20852">MNGRISDILTFTSRFFAKPRFTGSILPSSRFLGKKMASLAKIDPERITIELGPGTGSITAQLINSGLPPKNLYCVEFDPKMCEIIKRKFPEINVINASAENLGKLFAGKSCKICAIVSSLPLLSLPKNVTEKILKESQSILPQGARFIQFTYNLNRVPEAVGFTEMRPVECAKVYANLPPARVDAFEKL</sequence>
<dbReference type="InterPro" id="IPR041698">
    <property type="entry name" value="Methyltransf_25"/>
</dbReference>
<dbReference type="GO" id="GO:0008168">
    <property type="term" value="F:methyltransferase activity"/>
    <property type="evidence" value="ECO:0007669"/>
    <property type="project" value="UniProtKB-KW"/>
</dbReference>
<name>A0ABU4WFP7_9BACT</name>
<dbReference type="EMBL" id="JALBUT010000002">
    <property type="protein sequence ID" value="MDX8415088.1"/>
    <property type="molecule type" value="Genomic_DNA"/>
</dbReference>
<dbReference type="SUPFAM" id="SSF53335">
    <property type="entry name" value="S-adenosyl-L-methionine-dependent methyltransferases"/>
    <property type="match status" value="1"/>
</dbReference>
<dbReference type="RefSeq" id="WP_370396533.1">
    <property type="nucleotide sequence ID" value="NZ_JALBUT010000002.1"/>
</dbReference>